<sequence>MAPTHKALKVIEHSREQAADVLGERIARLREDVGELAHALQDYGSHRYGDLQHHASALVRDLGRQLPAATEELGRHARSAGRAVQRDPVPFLVAVGTVALLSSLFRRSSRR</sequence>
<proteinExistence type="predicted"/>
<dbReference type="EMBL" id="JBHUNP010000001">
    <property type="protein sequence ID" value="MFD2649596.1"/>
    <property type="molecule type" value="Genomic_DNA"/>
</dbReference>
<protein>
    <recommendedName>
        <fullName evidence="3">DUF883 domain-containing protein</fullName>
    </recommendedName>
</protein>
<keyword evidence="2" id="KW-1185">Reference proteome</keyword>
<reference evidence="2" key="1">
    <citation type="journal article" date="2019" name="Int. J. Syst. Evol. Microbiol.">
        <title>The Global Catalogue of Microorganisms (GCM) 10K type strain sequencing project: providing services to taxonomists for standard genome sequencing and annotation.</title>
        <authorList>
            <consortium name="The Broad Institute Genomics Platform"/>
            <consortium name="The Broad Institute Genome Sequencing Center for Infectious Disease"/>
            <person name="Wu L."/>
            <person name="Ma J."/>
        </authorList>
    </citation>
    <scope>NUCLEOTIDE SEQUENCE [LARGE SCALE GENOMIC DNA]</scope>
    <source>
        <strain evidence="2">CCM 7427</strain>
    </source>
</reference>
<organism evidence="1 2">
    <name type="scientific">Devosia albogilva</name>
    <dbReference type="NCBI Taxonomy" id="429726"/>
    <lineage>
        <taxon>Bacteria</taxon>
        <taxon>Pseudomonadati</taxon>
        <taxon>Pseudomonadota</taxon>
        <taxon>Alphaproteobacteria</taxon>
        <taxon>Hyphomicrobiales</taxon>
        <taxon>Devosiaceae</taxon>
        <taxon>Devosia</taxon>
    </lineage>
</organism>
<dbReference type="RefSeq" id="WP_386835165.1">
    <property type="nucleotide sequence ID" value="NZ_JBHUNP010000001.1"/>
</dbReference>
<evidence type="ECO:0008006" key="3">
    <source>
        <dbReference type="Google" id="ProtNLM"/>
    </source>
</evidence>
<gene>
    <name evidence="1" type="ORF">ACFSX5_17555</name>
</gene>
<comment type="caution">
    <text evidence="1">The sequence shown here is derived from an EMBL/GenBank/DDBJ whole genome shotgun (WGS) entry which is preliminary data.</text>
</comment>
<evidence type="ECO:0000313" key="2">
    <source>
        <dbReference type="Proteomes" id="UP001597521"/>
    </source>
</evidence>
<dbReference type="Proteomes" id="UP001597521">
    <property type="component" value="Unassembled WGS sequence"/>
</dbReference>
<name>A0ABW5QQ06_9HYPH</name>
<evidence type="ECO:0000313" key="1">
    <source>
        <dbReference type="EMBL" id="MFD2649596.1"/>
    </source>
</evidence>
<accession>A0ABW5QQ06</accession>